<sequence length="54" mass="5878">MFQLNVTTKAFRFGIKKGLSAQSLIQSHNQFPIGSYNLTLLVAGAGFEPTTYGL</sequence>
<proteinExistence type="predicted"/>
<protein>
    <submittedName>
        <fullName evidence="1">Uncharacterized protein</fullName>
    </submittedName>
</protein>
<dbReference type="EMBL" id="GU474855">
    <property type="protein sequence ID" value="ADI17150.1"/>
    <property type="molecule type" value="Genomic_DNA"/>
</dbReference>
<evidence type="ECO:0000313" key="1">
    <source>
        <dbReference type="EMBL" id="ADI17150.1"/>
    </source>
</evidence>
<reference evidence="1" key="1">
    <citation type="journal article" date="2011" name="Environ. Microbiol.">
        <title>Time-series analyses of Monterey Bay coastal microbial picoplankton using a 'genome proxy' microarray.</title>
        <authorList>
            <person name="Rich V.I."/>
            <person name="Pham V.D."/>
            <person name="Eppley J."/>
            <person name="Shi Y."/>
            <person name="DeLong E.F."/>
        </authorList>
    </citation>
    <scope>NUCLEOTIDE SEQUENCE</scope>
</reference>
<organism evidence="1">
    <name type="scientific">uncultured gamma proteobacterium HF0070_08D07</name>
    <dbReference type="NCBI Taxonomy" id="710983"/>
    <lineage>
        <taxon>Bacteria</taxon>
        <taxon>Pseudomonadati</taxon>
        <taxon>Pseudomonadota</taxon>
        <taxon>Gammaproteobacteria</taxon>
        <taxon>environmental samples</taxon>
    </lineage>
</organism>
<name>E0XRV9_9GAMM</name>
<dbReference type="AlphaFoldDB" id="E0XRV9"/>
<accession>E0XRV9</accession>